<dbReference type="InterPro" id="IPR002123">
    <property type="entry name" value="Plipid/glycerol_acylTrfase"/>
</dbReference>
<dbReference type="Pfam" id="PF01553">
    <property type="entry name" value="Acyltransferase"/>
    <property type="match status" value="1"/>
</dbReference>
<reference evidence="6 7" key="1">
    <citation type="journal article" date="2022" name="Environ. Microbiol. Rep.">
        <title>Eco-phylogenetic analyses reveal divergent evolution of vitamin B12 metabolism in the marine bacterial family 'Psychromonadaceae'.</title>
        <authorList>
            <person name="Jin X."/>
            <person name="Yang Y."/>
            <person name="Cao H."/>
            <person name="Gao B."/>
            <person name="Zhao Z."/>
        </authorList>
    </citation>
    <scope>NUCLEOTIDE SEQUENCE [LARGE SCALE GENOMIC DNA]</scope>
    <source>
        <strain evidence="6 7">MKS20</strain>
    </source>
</reference>
<name>A0ABS8W9M6_9GAMM</name>
<keyword evidence="2" id="KW-0808">Transferase</keyword>
<evidence type="ECO:0000256" key="2">
    <source>
        <dbReference type="ARBA" id="ARBA00022679"/>
    </source>
</evidence>
<evidence type="ECO:0000313" key="6">
    <source>
        <dbReference type="EMBL" id="MCE2594499.1"/>
    </source>
</evidence>
<gene>
    <name evidence="6" type="ORF">K6Y31_06700</name>
</gene>
<dbReference type="GO" id="GO:0016746">
    <property type="term" value="F:acyltransferase activity"/>
    <property type="evidence" value="ECO:0007669"/>
    <property type="project" value="UniProtKB-KW"/>
</dbReference>
<dbReference type="EMBL" id="JAIMJA010000005">
    <property type="protein sequence ID" value="MCE2594499.1"/>
    <property type="molecule type" value="Genomic_DNA"/>
</dbReference>
<dbReference type="CDD" id="cd07989">
    <property type="entry name" value="LPLAT_AGPAT-like"/>
    <property type="match status" value="1"/>
</dbReference>
<accession>A0ABS8W9M6</accession>
<keyword evidence="4" id="KW-0732">Signal</keyword>
<evidence type="ECO:0000313" key="7">
    <source>
        <dbReference type="Proteomes" id="UP001201273"/>
    </source>
</evidence>
<organism evidence="6 7">
    <name type="scientific">Motilimonas cestriensis</name>
    <dbReference type="NCBI Taxonomy" id="2742685"/>
    <lineage>
        <taxon>Bacteria</taxon>
        <taxon>Pseudomonadati</taxon>
        <taxon>Pseudomonadota</taxon>
        <taxon>Gammaproteobacteria</taxon>
        <taxon>Alteromonadales</taxon>
        <taxon>Alteromonadales genera incertae sedis</taxon>
        <taxon>Motilimonas</taxon>
    </lineage>
</organism>
<evidence type="ECO:0000256" key="4">
    <source>
        <dbReference type="SAM" id="SignalP"/>
    </source>
</evidence>
<protein>
    <submittedName>
        <fullName evidence="6">1-acyl-sn-glycerol-3-phosphate acyltransferase</fullName>
    </submittedName>
</protein>
<dbReference type="Proteomes" id="UP001201273">
    <property type="component" value="Unassembled WGS sequence"/>
</dbReference>
<comment type="pathway">
    <text evidence="1">Lipid metabolism.</text>
</comment>
<keyword evidence="7" id="KW-1185">Reference proteome</keyword>
<dbReference type="SUPFAM" id="SSF69593">
    <property type="entry name" value="Glycerol-3-phosphate (1)-acyltransferase"/>
    <property type="match status" value="1"/>
</dbReference>
<dbReference type="PANTHER" id="PTHR10434:SF11">
    <property type="entry name" value="1-ACYL-SN-GLYCEROL-3-PHOSPHATE ACYLTRANSFERASE"/>
    <property type="match status" value="1"/>
</dbReference>
<proteinExistence type="predicted"/>
<feature type="domain" description="Phospholipid/glycerol acyltransferase" evidence="5">
    <location>
        <begin position="42"/>
        <end position="184"/>
    </location>
</feature>
<evidence type="ECO:0000259" key="5">
    <source>
        <dbReference type="SMART" id="SM00563"/>
    </source>
</evidence>
<dbReference type="PANTHER" id="PTHR10434">
    <property type="entry name" value="1-ACYL-SN-GLYCEROL-3-PHOSPHATE ACYLTRANSFERASE"/>
    <property type="match status" value="1"/>
</dbReference>
<evidence type="ECO:0000256" key="3">
    <source>
        <dbReference type="ARBA" id="ARBA00023315"/>
    </source>
</evidence>
<feature type="chain" id="PRO_5046819529" evidence="4">
    <location>
        <begin position="23"/>
        <end position="236"/>
    </location>
</feature>
<keyword evidence="3 6" id="KW-0012">Acyltransferase</keyword>
<dbReference type="RefSeq" id="WP_233052037.1">
    <property type="nucleotide sequence ID" value="NZ_JAIMJA010000005.1"/>
</dbReference>
<feature type="signal peptide" evidence="4">
    <location>
        <begin position="1"/>
        <end position="22"/>
    </location>
</feature>
<comment type="caution">
    <text evidence="6">The sequence shown here is derived from an EMBL/GenBank/DDBJ whole genome shotgun (WGS) entry which is preliminary data.</text>
</comment>
<dbReference type="SMART" id="SM00563">
    <property type="entry name" value="PlsC"/>
    <property type="match status" value="1"/>
</dbReference>
<evidence type="ECO:0000256" key="1">
    <source>
        <dbReference type="ARBA" id="ARBA00005189"/>
    </source>
</evidence>
<sequence length="236" mass="25961">MRFFIKCLARLVSWLIITAAKLVTGAKALGHVPNVETKAKARVYFANHTSHGDFVLLWAALNPKLRSSVRPVAGADYWQSSKIRRFIIHQVFNGVLIARGSKNKSEQSEPVNPLQPMLDALSQGDSLILFPEGTRNLAEPTPDHATFSASQANNTPLLPFKAGLFHLLQQHPQVECVPVWIANINRVMPKGRSLPLPLLCTVNFGEPILYDGDEDKAAFLARAQRALLAQAPGEAQ</sequence>